<gene>
    <name evidence="2" type="ORF">EDC56_1414</name>
</gene>
<evidence type="ECO:0000256" key="1">
    <source>
        <dbReference type="SAM" id="Phobius"/>
    </source>
</evidence>
<feature type="transmembrane region" description="Helical" evidence="1">
    <location>
        <begin position="60"/>
        <end position="79"/>
    </location>
</feature>
<keyword evidence="3" id="KW-1185">Reference proteome</keyword>
<name>A0A3N2DMF3_9GAMM</name>
<keyword evidence="1" id="KW-0472">Membrane</keyword>
<reference evidence="2 3" key="1">
    <citation type="submission" date="2018-11" db="EMBL/GenBank/DDBJ databases">
        <title>Genomic Encyclopedia of Type Strains, Phase IV (KMG-IV): sequencing the most valuable type-strain genomes for metagenomic binning, comparative biology and taxonomic classification.</title>
        <authorList>
            <person name="Goeker M."/>
        </authorList>
    </citation>
    <scope>NUCLEOTIDE SEQUENCE [LARGE SCALE GENOMIC DNA]</scope>
    <source>
        <strain evidence="2 3">DSM 100316</strain>
    </source>
</reference>
<proteinExistence type="predicted"/>
<dbReference type="EMBL" id="RKHR01000004">
    <property type="protein sequence ID" value="ROS00991.1"/>
    <property type="molecule type" value="Genomic_DNA"/>
</dbReference>
<protein>
    <recommendedName>
        <fullName evidence="4">Membrane protein YqjE</fullName>
    </recommendedName>
</protein>
<keyword evidence="1" id="KW-1133">Transmembrane helix</keyword>
<dbReference type="Proteomes" id="UP000275394">
    <property type="component" value="Unassembled WGS sequence"/>
</dbReference>
<sequence length="119" mass="13601">MTLVTLASSSPLVVESVMNDNDQLKSRNNTKPAVKSNLERQAFDHQLALLKRRKRRHLRTVFLAIVAAITFVWAAISVWDVEPEEMLEFFTMSLLLVVILMLLAALLVGIKSVFRRFFN</sequence>
<dbReference type="AlphaFoldDB" id="A0A3N2DMF3"/>
<feature type="transmembrane region" description="Helical" evidence="1">
    <location>
        <begin position="91"/>
        <end position="110"/>
    </location>
</feature>
<organism evidence="2 3">
    <name type="scientific">Sinobacterium caligoides</name>
    <dbReference type="NCBI Taxonomy" id="933926"/>
    <lineage>
        <taxon>Bacteria</taxon>
        <taxon>Pseudomonadati</taxon>
        <taxon>Pseudomonadota</taxon>
        <taxon>Gammaproteobacteria</taxon>
        <taxon>Cellvibrionales</taxon>
        <taxon>Spongiibacteraceae</taxon>
        <taxon>Sinobacterium</taxon>
    </lineage>
</organism>
<keyword evidence="1" id="KW-0812">Transmembrane</keyword>
<accession>A0A3N2DMF3</accession>
<comment type="caution">
    <text evidence="2">The sequence shown here is derived from an EMBL/GenBank/DDBJ whole genome shotgun (WGS) entry which is preliminary data.</text>
</comment>
<evidence type="ECO:0008006" key="4">
    <source>
        <dbReference type="Google" id="ProtNLM"/>
    </source>
</evidence>
<evidence type="ECO:0000313" key="2">
    <source>
        <dbReference type="EMBL" id="ROS00991.1"/>
    </source>
</evidence>
<evidence type="ECO:0000313" key="3">
    <source>
        <dbReference type="Proteomes" id="UP000275394"/>
    </source>
</evidence>